<keyword evidence="1" id="KW-1133">Transmembrane helix</keyword>
<feature type="transmembrane region" description="Helical" evidence="1">
    <location>
        <begin position="230"/>
        <end position="251"/>
    </location>
</feature>
<protein>
    <recommendedName>
        <fullName evidence="4">DUF898 domain-containing protein</fullName>
    </recommendedName>
</protein>
<evidence type="ECO:0008006" key="4">
    <source>
        <dbReference type="Google" id="ProtNLM"/>
    </source>
</evidence>
<feature type="transmembrane region" description="Helical" evidence="1">
    <location>
        <begin position="327"/>
        <end position="353"/>
    </location>
</feature>
<accession>A0A178HY16</accession>
<dbReference type="InterPro" id="IPR010295">
    <property type="entry name" value="DUF898"/>
</dbReference>
<dbReference type="EMBL" id="LVVY01000080">
    <property type="protein sequence ID" value="OAM77629.1"/>
    <property type="molecule type" value="Genomic_DNA"/>
</dbReference>
<feature type="transmembrane region" description="Helical" evidence="1">
    <location>
        <begin position="147"/>
        <end position="171"/>
    </location>
</feature>
<feature type="transmembrane region" description="Helical" evidence="1">
    <location>
        <begin position="20"/>
        <end position="39"/>
    </location>
</feature>
<proteinExistence type="predicted"/>
<reference evidence="2 3" key="1">
    <citation type="submission" date="2016-03" db="EMBL/GenBank/DDBJ databases">
        <title>Genome sequencing of Devosia sp. S37.</title>
        <authorList>
            <person name="Mohd Nor M."/>
        </authorList>
    </citation>
    <scope>NUCLEOTIDE SEQUENCE [LARGE SCALE GENOMIC DNA]</scope>
    <source>
        <strain evidence="2 3">S37</strain>
    </source>
</reference>
<gene>
    <name evidence="2" type="ORF">A3840_08980</name>
</gene>
<dbReference type="Proteomes" id="UP000078389">
    <property type="component" value="Unassembled WGS sequence"/>
</dbReference>
<evidence type="ECO:0000313" key="2">
    <source>
        <dbReference type="EMBL" id="OAM77629.1"/>
    </source>
</evidence>
<feature type="transmembrane region" description="Helical" evidence="1">
    <location>
        <begin position="95"/>
        <end position="114"/>
    </location>
</feature>
<feature type="transmembrane region" description="Helical" evidence="1">
    <location>
        <begin position="67"/>
        <end position="88"/>
    </location>
</feature>
<keyword evidence="1" id="KW-0472">Membrane</keyword>
<dbReference type="AlphaFoldDB" id="A0A178HY16"/>
<evidence type="ECO:0000256" key="1">
    <source>
        <dbReference type="SAM" id="Phobius"/>
    </source>
</evidence>
<sequence>MQTDPNNVTFTGTRWDLFIVLLRGYVLMIPTIGLNRFWLTTRKRRFYWGHTDIGGDALEYSGDARQLLVGFLMALALFLPLYGLFFYLSTQSVETIIIGYGAVALGVWFLYGYAQYRARDFRLSRTLWRGIRFDQGGNALRYALRRFFWSLLNLVSLGLAYPFMAAGLWAYRYRHSWYGDRQFGFAGSWKQLALPYYLTWLAIAALLVTGLVLAQQANLVSAPWEADPAIYGWLVLLFLAGFVLVTFYRAIEISRMFSAIRLGGAALSLRLPAFGLLGQYLLFVLGLLACYLVLALGGFIVLGLVAGEAFAGGGFDLDALMASMQSSIATLLAIVTGYLLFFAAFAFVSELVLGYGFWRLMARGATISGLASLDGVRARAEDKALAGEGLADALNVGGY</sequence>
<keyword evidence="1" id="KW-0812">Transmembrane</keyword>
<feature type="transmembrane region" description="Helical" evidence="1">
    <location>
        <begin position="280"/>
        <end position="307"/>
    </location>
</feature>
<dbReference type="RefSeq" id="WP_067455085.1">
    <property type="nucleotide sequence ID" value="NZ_LVVY01000080.1"/>
</dbReference>
<keyword evidence="3" id="KW-1185">Reference proteome</keyword>
<name>A0A178HY16_9HYPH</name>
<dbReference type="STRING" id="1770058.A3840_08980"/>
<organism evidence="2 3">
    <name type="scientific">Devosia elaeis</name>
    <dbReference type="NCBI Taxonomy" id="1770058"/>
    <lineage>
        <taxon>Bacteria</taxon>
        <taxon>Pseudomonadati</taxon>
        <taxon>Pseudomonadota</taxon>
        <taxon>Alphaproteobacteria</taxon>
        <taxon>Hyphomicrobiales</taxon>
        <taxon>Devosiaceae</taxon>
        <taxon>Devosia</taxon>
    </lineage>
</organism>
<evidence type="ECO:0000313" key="3">
    <source>
        <dbReference type="Proteomes" id="UP000078389"/>
    </source>
</evidence>
<comment type="caution">
    <text evidence="2">The sequence shown here is derived from an EMBL/GenBank/DDBJ whole genome shotgun (WGS) entry which is preliminary data.</text>
</comment>
<feature type="transmembrane region" description="Helical" evidence="1">
    <location>
        <begin position="192"/>
        <end position="214"/>
    </location>
</feature>
<dbReference type="Pfam" id="PF05987">
    <property type="entry name" value="DUF898"/>
    <property type="match status" value="1"/>
</dbReference>